<accession>A0AB34I2F1</accession>
<reference evidence="2 3" key="1">
    <citation type="submission" date="2022-11" db="EMBL/GenBank/DDBJ databases">
        <title>Whole genome sequence of Eschrichtius robustus ER-17-0199.</title>
        <authorList>
            <person name="Bruniche-Olsen A."/>
            <person name="Black A.N."/>
            <person name="Fields C.J."/>
            <person name="Walden K."/>
            <person name="Dewoody J.A."/>
        </authorList>
    </citation>
    <scope>NUCLEOTIDE SEQUENCE [LARGE SCALE GENOMIC DNA]</scope>
    <source>
        <strain evidence="2">ER-17-0199</strain>
        <tissue evidence="2">Blubber</tissue>
    </source>
</reference>
<name>A0AB34I2F1_ESCRO</name>
<sequence>MEKLLSERPFGLAPPPSPAYLLCAQPPVHHTVTKKVYDRDSLLEMKGPLHVKACDPLLCPGLSDCPWISRLALVSSSTSRPGLLGGRCSRRPSSSEGYWWRGVEKAVSSRPPRAGLVVQTPRRAGGGSGQEAGGAAGARPRAPGGRIVFLRGAAAGVGFATGIQGSPDLTAPGSPDPSSIQFRRSSRLARAPTTDCELGAVRGRCPPAEISIPLTRISEQVPRSRAGAAGRRGGSGRLRLGASFRSARGTRLGGCQSDVCLVDGEGQRSWGGDRGQAPSRDWGAGSGHLLRPGFSESHPLDWGARKELFEARTVQRVENLVSFPSSREIKASRPVENWTLSLPLQGWEGEHVVPDFGVTAAPLSLCKRESEHLPGGWLGHRVGNGALEKHQS</sequence>
<evidence type="ECO:0000313" key="3">
    <source>
        <dbReference type="Proteomes" id="UP001159641"/>
    </source>
</evidence>
<comment type="caution">
    <text evidence="2">The sequence shown here is derived from an EMBL/GenBank/DDBJ whole genome shotgun (WGS) entry which is preliminary data.</text>
</comment>
<feature type="region of interest" description="Disordered" evidence="1">
    <location>
        <begin position="166"/>
        <end position="188"/>
    </location>
</feature>
<protein>
    <submittedName>
        <fullName evidence="2">Uncharacterized protein</fullName>
    </submittedName>
</protein>
<evidence type="ECO:0000313" key="2">
    <source>
        <dbReference type="EMBL" id="KAJ8796774.1"/>
    </source>
</evidence>
<gene>
    <name evidence="2" type="ORF">J1605_002044</name>
</gene>
<organism evidence="2 3">
    <name type="scientific">Eschrichtius robustus</name>
    <name type="common">California gray whale</name>
    <name type="synonym">Eschrichtius gibbosus</name>
    <dbReference type="NCBI Taxonomy" id="9764"/>
    <lineage>
        <taxon>Eukaryota</taxon>
        <taxon>Metazoa</taxon>
        <taxon>Chordata</taxon>
        <taxon>Craniata</taxon>
        <taxon>Vertebrata</taxon>
        <taxon>Euteleostomi</taxon>
        <taxon>Mammalia</taxon>
        <taxon>Eutheria</taxon>
        <taxon>Laurasiatheria</taxon>
        <taxon>Artiodactyla</taxon>
        <taxon>Whippomorpha</taxon>
        <taxon>Cetacea</taxon>
        <taxon>Mysticeti</taxon>
        <taxon>Eschrichtiidae</taxon>
        <taxon>Eschrichtius</taxon>
    </lineage>
</organism>
<evidence type="ECO:0000256" key="1">
    <source>
        <dbReference type="SAM" id="MobiDB-lite"/>
    </source>
</evidence>
<feature type="compositionally biased region" description="Gly residues" evidence="1">
    <location>
        <begin position="124"/>
        <end position="136"/>
    </location>
</feature>
<feature type="region of interest" description="Disordered" evidence="1">
    <location>
        <begin position="118"/>
        <end position="141"/>
    </location>
</feature>
<dbReference type="EMBL" id="JAIQCJ010000330">
    <property type="protein sequence ID" value="KAJ8796774.1"/>
    <property type="molecule type" value="Genomic_DNA"/>
</dbReference>
<dbReference type="Proteomes" id="UP001159641">
    <property type="component" value="Unassembled WGS sequence"/>
</dbReference>
<proteinExistence type="predicted"/>
<keyword evidence="3" id="KW-1185">Reference proteome</keyword>
<dbReference type="AlphaFoldDB" id="A0AB34I2F1"/>